<dbReference type="OrthoDB" id="323463at2"/>
<evidence type="ECO:0000256" key="2">
    <source>
        <dbReference type="ARBA" id="ARBA00022679"/>
    </source>
</evidence>
<keyword evidence="5" id="KW-1185">Reference proteome</keyword>
<evidence type="ECO:0000313" key="5">
    <source>
        <dbReference type="Proteomes" id="UP000255334"/>
    </source>
</evidence>
<dbReference type="GO" id="GO:0008168">
    <property type="term" value="F:methyltransferase activity"/>
    <property type="evidence" value="ECO:0007669"/>
    <property type="project" value="UniProtKB-KW"/>
</dbReference>
<keyword evidence="2 4" id="KW-0808">Transferase</keyword>
<gene>
    <name evidence="4" type="ORF">DWU99_01705</name>
</gene>
<comment type="caution">
    <text evidence="4">The sequence shown here is derived from an EMBL/GenBank/DDBJ whole genome shotgun (WGS) entry which is preliminary data.</text>
</comment>
<feature type="domain" description="Methyltransferase" evidence="3">
    <location>
        <begin position="35"/>
        <end position="130"/>
    </location>
</feature>
<dbReference type="EMBL" id="QRBF01000001">
    <property type="protein sequence ID" value="RDS86015.1"/>
    <property type="molecule type" value="Genomic_DNA"/>
</dbReference>
<dbReference type="InterPro" id="IPR041698">
    <property type="entry name" value="Methyltransf_25"/>
</dbReference>
<dbReference type="Gene3D" id="3.40.50.150">
    <property type="entry name" value="Vaccinia Virus protein VP39"/>
    <property type="match status" value="1"/>
</dbReference>
<dbReference type="InterPro" id="IPR029063">
    <property type="entry name" value="SAM-dependent_MTases_sf"/>
</dbReference>
<dbReference type="AlphaFoldDB" id="A0A370XCS4"/>
<protein>
    <submittedName>
        <fullName evidence="4">Class I SAM-dependent methyltransferase</fullName>
    </submittedName>
</protein>
<evidence type="ECO:0000313" key="4">
    <source>
        <dbReference type="EMBL" id="RDS86015.1"/>
    </source>
</evidence>
<dbReference type="Pfam" id="PF13649">
    <property type="entry name" value="Methyltransf_25"/>
    <property type="match status" value="1"/>
</dbReference>
<evidence type="ECO:0000259" key="3">
    <source>
        <dbReference type="Pfam" id="PF13649"/>
    </source>
</evidence>
<evidence type="ECO:0000256" key="1">
    <source>
        <dbReference type="ARBA" id="ARBA00022603"/>
    </source>
</evidence>
<name>A0A370XCS4_9GAMM</name>
<dbReference type="Proteomes" id="UP000255334">
    <property type="component" value="Unassembled WGS sequence"/>
</dbReference>
<accession>A0A370XCS4</accession>
<dbReference type="PANTHER" id="PTHR43861">
    <property type="entry name" value="TRANS-ACONITATE 2-METHYLTRANSFERASE-RELATED"/>
    <property type="match status" value="1"/>
</dbReference>
<keyword evidence="1 4" id="KW-0489">Methyltransferase</keyword>
<proteinExistence type="predicted"/>
<dbReference type="SUPFAM" id="SSF53335">
    <property type="entry name" value="S-adenosyl-L-methionine-dependent methyltransferases"/>
    <property type="match status" value="1"/>
</dbReference>
<sequence>MKGRESGMPEETTWSSFFDASAAMDKLWPAAHGDVVELGCGYGTFTLVAARRTRGIVTALDIDPDMVAHVRCKAEELGIANIRAVERDFIESDFGVAPGSQSHVMIYNLLHIEEPVALLRKAFTALDREGTLSVMHWRSDIPTPRGPPLAIRPTPEQCIEWLRQAGFTSIESVHLGDCCPFHYGVIAKGRGLSAIKG</sequence>
<dbReference type="GO" id="GO:0032259">
    <property type="term" value="P:methylation"/>
    <property type="evidence" value="ECO:0007669"/>
    <property type="project" value="UniProtKB-KW"/>
</dbReference>
<reference evidence="4 5" key="1">
    <citation type="submission" date="2018-07" db="EMBL/GenBank/DDBJ databases">
        <title>Dyella monticola sp. nov. and Dyella psychrodurans sp. nov. isolated from monsoon evergreen broad-leaved forest soil of Dinghu Mountain, China.</title>
        <authorList>
            <person name="Gao Z."/>
            <person name="Qiu L."/>
        </authorList>
    </citation>
    <scope>NUCLEOTIDE SEQUENCE [LARGE SCALE GENOMIC DNA]</scope>
    <source>
        <strain evidence="4 5">4MSK11</strain>
    </source>
</reference>
<organism evidence="4 5">
    <name type="scientific">Dyella psychrodurans</name>
    <dbReference type="NCBI Taxonomy" id="1927960"/>
    <lineage>
        <taxon>Bacteria</taxon>
        <taxon>Pseudomonadati</taxon>
        <taxon>Pseudomonadota</taxon>
        <taxon>Gammaproteobacteria</taxon>
        <taxon>Lysobacterales</taxon>
        <taxon>Rhodanobacteraceae</taxon>
        <taxon>Dyella</taxon>
    </lineage>
</organism>
<dbReference type="PANTHER" id="PTHR43861:SF1">
    <property type="entry name" value="TRANS-ACONITATE 2-METHYLTRANSFERASE"/>
    <property type="match status" value="1"/>
</dbReference>
<dbReference type="CDD" id="cd02440">
    <property type="entry name" value="AdoMet_MTases"/>
    <property type="match status" value="1"/>
</dbReference>